<evidence type="ECO:0000313" key="1">
    <source>
        <dbReference type="EMBL" id="KXS30805.1"/>
    </source>
</evidence>
<proteinExistence type="predicted"/>
<sequence length="56" mass="6678">MLCRDLFGAFILYRRCFGLNNHRGGLKQQVFDDRDDALRTIKRIRHARDKEWVQAG</sequence>
<organism evidence="1 2">
    <name type="scientific">Candidatus Gallionella acididurans</name>
    <dbReference type="NCBI Taxonomy" id="1796491"/>
    <lineage>
        <taxon>Bacteria</taxon>
        <taxon>Pseudomonadati</taxon>
        <taxon>Pseudomonadota</taxon>
        <taxon>Betaproteobacteria</taxon>
        <taxon>Nitrosomonadales</taxon>
        <taxon>Gallionellaceae</taxon>
        <taxon>Gallionella</taxon>
    </lineage>
</organism>
<reference evidence="1 2" key="1">
    <citation type="submission" date="2016-02" db="EMBL/GenBank/DDBJ databases">
        <authorList>
            <person name="Wen L."/>
            <person name="He K."/>
            <person name="Yang H."/>
        </authorList>
    </citation>
    <scope>NUCLEOTIDE SEQUENCE [LARGE SCALE GENOMIC DNA]</scope>
    <source>
        <strain evidence="1">ShG14-8</strain>
    </source>
</reference>
<gene>
    <name evidence="1" type="ORF">AWT59_3065</name>
</gene>
<dbReference type="Proteomes" id="UP000070578">
    <property type="component" value="Unassembled WGS sequence"/>
</dbReference>
<dbReference type="AlphaFoldDB" id="A0A139BQ18"/>
<name>A0A139BQ18_9PROT</name>
<protein>
    <submittedName>
        <fullName evidence="1">Uncharacterized protein</fullName>
    </submittedName>
</protein>
<comment type="caution">
    <text evidence="1">The sequence shown here is derived from an EMBL/GenBank/DDBJ whole genome shotgun (WGS) entry which is preliminary data.</text>
</comment>
<accession>A0A139BQ18</accession>
<reference evidence="1 2" key="2">
    <citation type="submission" date="2016-03" db="EMBL/GenBank/DDBJ databases">
        <title>New uncultured bacterium of the family Gallionellaceae from acid mine drainage: description and reconstruction of genome based on metagenomic analysis of microbial community.</title>
        <authorList>
            <person name="Kadnikov V."/>
            <person name="Ivasenko D."/>
            <person name="Beletsky A."/>
            <person name="Mardanov A."/>
            <person name="Danilova E."/>
            <person name="Pimenov N."/>
            <person name="Karnachuk O."/>
            <person name="Ravin N."/>
        </authorList>
    </citation>
    <scope>NUCLEOTIDE SEQUENCE [LARGE SCALE GENOMIC DNA]</scope>
    <source>
        <strain evidence="1">ShG14-8</strain>
    </source>
</reference>
<dbReference type="EMBL" id="LSLI01000139">
    <property type="protein sequence ID" value="KXS30805.1"/>
    <property type="molecule type" value="Genomic_DNA"/>
</dbReference>
<evidence type="ECO:0000313" key="2">
    <source>
        <dbReference type="Proteomes" id="UP000070578"/>
    </source>
</evidence>